<feature type="region of interest" description="Disordered" evidence="1">
    <location>
        <begin position="242"/>
        <end position="261"/>
    </location>
</feature>
<dbReference type="InterPro" id="IPR052400">
    <property type="entry name" value="Zn2-C6_fungal_TF"/>
</dbReference>
<gene>
    <name evidence="3" type="ORF">PICST_30322</name>
</gene>
<feature type="compositionally biased region" description="Low complexity" evidence="1">
    <location>
        <begin position="242"/>
        <end position="255"/>
    </location>
</feature>
<dbReference type="AlphaFoldDB" id="A3LQH7"/>
<dbReference type="eggNOG" id="ENOG502RX7Y">
    <property type="taxonomic scope" value="Eukaryota"/>
</dbReference>
<dbReference type="HOGENOM" id="CLU_017130_0_0_1"/>
<dbReference type="GeneID" id="4837540"/>
<reference evidence="3 4" key="1">
    <citation type="journal article" date="2007" name="Nat. Biotechnol.">
        <title>Genome sequence of the lignocellulose-bioconverting and xylose-fermenting yeast Pichia stipitis.</title>
        <authorList>
            <person name="Jeffries T.W."/>
            <person name="Grigoriev I.V."/>
            <person name="Grimwood J."/>
            <person name="Laplaza J.M."/>
            <person name="Aerts A."/>
            <person name="Salamov A."/>
            <person name="Schmutz J."/>
            <person name="Lindquist E."/>
            <person name="Dehal P."/>
            <person name="Shapiro H."/>
            <person name="Jin Y.S."/>
            <person name="Passoth V."/>
            <person name="Richardson P.M."/>
        </authorList>
    </citation>
    <scope>NUCLEOTIDE SEQUENCE [LARGE SCALE GENOMIC DNA]</scope>
    <source>
        <strain evidence="4">ATCC 58785 / CBS 6054 / NBRC 10063 / NRRL Y-11545</strain>
    </source>
</reference>
<dbReference type="STRING" id="322104.A3LQH7"/>
<organism evidence="3 4">
    <name type="scientific">Scheffersomyces stipitis (strain ATCC 58785 / CBS 6054 / NBRC 10063 / NRRL Y-11545)</name>
    <name type="common">Yeast</name>
    <name type="synonym">Pichia stipitis</name>
    <dbReference type="NCBI Taxonomy" id="322104"/>
    <lineage>
        <taxon>Eukaryota</taxon>
        <taxon>Fungi</taxon>
        <taxon>Dikarya</taxon>
        <taxon>Ascomycota</taxon>
        <taxon>Saccharomycotina</taxon>
        <taxon>Pichiomycetes</taxon>
        <taxon>Debaryomycetaceae</taxon>
        <taxon>Scheffersomyces</taxon>
    </lineage>
</organism>
<dbReference type="Proteomes" id="UP000002258">
    <property type="component" value="Chromosome 2"/>
</dbReference>
<dbReference type="InterPro" id="IPR001138">
    <property type="entry name" value="Zn2Cys6_DnaBD"/>
</dbReference>
<dbReference type="PROSITE" id="PS50048">
    <property type="entry name" value="ZN2_CY6_FUNGAL_2"/>
    <property type="match status" value="1"/>
</dbReference>
<dbReference type="SUPFAM" id="SSF57701">
    <property type="entry name" value="Zn2/Cys6 DNA-binding domain"/>
    <property type="match status" value="1"/>
</dbReference>
<sequence>MEHQLGGNSPNTTFENEDTIKLESSIASSSPTMGIRFNQNNYGFNDQDLYQFDSNAPFIPVPPMAIAHSGAPNISSNAAFLSNLAPTPQFQNYGSGTPHNNGEFFNSSSHYSIFSNPQAAMSANSLHNSSQGQGNQPLYKLNIDSTPELINNSITGPQSVDLMYNLELGNHSLDSIPNSMIYNSREIEDSSINSVTTFQPNQETVLRSFSTAYQTMNDFGMYPYTPTINDVYTPTLSDTSFTPNSSVNNTTTSTNEEYNVRGPAPLMYKPLPSSTSSHSLDHKISKKSSITRLNNNVAASINNKKGLMLATHISNASNSPLGELSPKMSPLCNKYKAMELHSTPNKSRSVSNGSTTYSMGPGPTPISSAGLPQMDIFRHNSDSSASSYVSSETPRRKTYPTLKEVVKKSRKTSKKVKDSIDDTYGTPPKPKKYTRRRLLPRSKNGCWICRIKHLKCDEVRPICAGCAKFGIDCDYSPEKPDYVIDKNLRKEKLMDLSLVRKSKQSNDKEQIKHTQDDRYASSESLPFVDGRTRST</sequence>
<dbReference type="InterPro" id="IPR036864">
    <property type="entry name" value="Zn2-C6_fun-type_DNA-bd_sf"/>
</dbReference>
<dbReference type="CDD" id="cd00067">
    <property type="entry name" value="GAL4"/>
    <property type="match status" value="1"/>
</dbReference>
<accession>A3LQH7</accession>
<dbReference type="OrthoDB" id="3251668at2759"/>
<feature type="compositionally biased region" description="Basic and acidic residues" evidence="1">
    <location>
        <begin position="504"/>
        <end position="520"/>
    </location>
</feature>
<dbReference type="PANTHER" id="PTHR47657">
    <property type="entry name" value="STEROL REGULATORY ELEMENT-BINDING PROTEIN ECM22"/>
    <property type="match status" value="1"/>
</dbReference>
<evidence type="ECO:0000313" key="4">
    <source>
        <dbReference type="Proteomes" id="UP000002258"/>
    </source>
</evidence>
<dbReference type="GO" id="GO:0000981">
    <property type="term" value="F:DNA-binding transcription factor activity, RNA polymerase II-specific"/>
    <property type="evidence" value="ECO:0007669"/>
    <property type="project" value="InterPro"/>
</dbReference>
<dbReference type="Gene3D" id="4.10.240.10">
    <property type="entry name" value="Zn(2)-C6 fungal-type DNA-binding domain"/>
    <property type="match status" value="1"/>
</dbReference>
<dbReference type="PROSITE" id="PS00463">
    <property type="entry name" value="ZN2_CY6_FUNGAL_1"/>
    <property type="match status" value="1"/>
</dbReference>
<dbReference type="RefSeq" id="XP_001383239.2">
    <property type="nucleotide sequence ID" value="XM_001383202.1"/>
</dbReference>
<dbReference type="KEGG" id="pic:PICST_30322"/>
<dbReference type="SMART" id="SM00066">
    <property type="entry name" value="GAL4"/>
    <property type="match status" value="1"/>
</dbReference>
<feature type="region of interest" description="Disordered" evidence="1">
    <location>
        <begin position="499"/>
        <end position="535"/>
    </location>
</feature>
<protein>
    <submittedName>
        <fullName evidence="3">UME6 C6 zinc finger URS1-binding protein-like protein</fullName>
    </submittedName>
</protein>
<feature type="region of interest" description="Disordered" evidence="1">
    <location>
        <begin position="405"/>
        <end position="433"/>
    </location>
</feature>
<dbReference type="PANTHER" id="PTHR47657:SF11">
    <property type="entry name" value="FINGER DOMAIN PROTEIN, PUTATIVE (AFU_ORTHOLOGUE AFUA_1G01650)-RELATED"/>
    <property type="match status" value="1"/>
</dbReference>
<feature type="domain" description="Zn(2)-C6 fungal-type" evidence="2">
    <location>
        <begin position="445"/>
        <end position="475"/>
    </location>
</feature>
<dbReference type="OMA" id="DIFRHNS"/>
<name>A3LQH7_PICST</name>
<dbReference type="EMBL" id="CP000496">
    <property type="protein sequence ID" value="ABN65210.2"/>
    <property type="molecule type" value="Genomic_DNA"/>
</dbReference>
<evidence type="ECO:0000259" key="2">
    <source>
        <dbReference type="PROSITE" id="PS50048"/>
    </source>
</evidence>
<dbReference type="InParanoid" id="A3LQH7"/>
<evidence type="ECO:0000256" key="1">
    <source>
        <dbReference type="SAM" id="MobiDB-lite"/>
    </source>
</evidence>
<dbReference type="Pfam" id="PF00172">
    <property type="entry name" value="Zn_clus"/>
    <property type="match status" value="1"/>
</dbReference>
<proteinExistence type="predicted"/>
<keyword evidence="4" id="KW-1185">Reference proteome</keyword>
<evidence type="ECO:0000313" key="3">
    <source>
        <dbReference type="EMBL" id="ABN65210.2"/>
    </source>
</evidence>
<dbReference type="GO" id="GO:0008270">
    <property type="term" value="F:zinc ion binding"/>
    <property type="evidence" value="ECO:0007669"/>
    <property type="project" value="InterPro"/>
</dbReference>